<name>A0A5E8BIH1_9ASCO</name>
<feature type="region of interest" description="Disordered" evidence="6">
    <location>
        <begin position="1"/>
        <end position="20"/>
    </location>
</feature>
<feature type="transmembrane region" description="Helical" evidence="7">
    <location>
        <begin position="345"/>
        <end position="362"/>
    </location>
</feature>
<dbReference type="GO" id="GO:0022857">
    <property type="term" value="F:transmembrane transporter activity"/>
    <property type="evidence" value="ECO:0007669"/>
    <property type="project" value="InterPro"/>
</dbReference>
<evidence type="ECO:0000256" key="5">
    <source>
        <dbReference type="ARBA" id="ARBA00023136"/>
    </source>
</evidence>
<evidence type="ECO:0000256" key="3">
    <source>
        <dbReference type="ARBA" id="ARBA00022692"/>
    </source>
</evidence>
<feature type="transmembrane region" description="Helical" evidence="7">
    <location>
        <begin position="201"/>
        <end position="223"/>
    </location>
</feature>
<proteinExistence type="predicted"/>
<feature type="transmembrane region" description="Helical" evidence="7">
    <location>
        <begin position="171"/>
        <end position="189"/>
    </location>
</feature>
<organism evidence="9 10">
    <name type="scientific">Magnusiomyces paraingens</name>
    <dbReference type="NCBI Taxonomy" id="2606893"/>
    <lineage>
        <taxon>Eukaryota</taxon>
        <taxon>Fungi</taxon>
        <taxon>Dikarya</taxon>
        <taxon>Ascomycota</taxon>
        <taxon>Saccharomycotina</taxon>
        <taxon>Dipodascomycetes</taxon>
        <taxon>Dipodascales</taxon>
        <taxon>Dipodascaceae</taxon>
        <taxon>Magnusiomyces</taxon>
    </lineage>
</organism>
<dbReference type="Gene3D" id="1.20.1250.20">
    <property type="entry name" value="MFS general substrate transporter like domains"/>
    <property type="match status" value="2"/>
</dbReference>
<evidence type="ECO:0000256" key="7">
    <source>
        <dbReference type="SAM" id="Phobius"/>
    </source>
</evidence>
<dbReference type="AlphaFoldDB" id="A0A5E8BIH1"/>
<dbReference type="FunFam" id="1.20.1250.20:FF:000034">
    <property type="entry name" value="MFS general substrate transporter"/>
    <property type="match status" value="1"/>
</dbReference>
<feature type="transmembrane region" description="Helical" evidence="7">
    <location>
        <begin position="141"/>
        <end position="159"/>
    </location>
</feature>
<evidence type="ECO:0000256" key="4">
    <source>
        <dbReference type="ARBA" id="ARBA00022989"/>
    </source>
</evidence>
<dbReference type="InterPro" id="IPR020846">
    <property type="entry name" value="MFS_dom"/>
</dbReference>
<evidence type="ECO:0000256" key="2">
    <source>
        <dbReference type="ARBA" id="ARBA00022448"/>
    </source>
</evidence>
<keyword evidence="4 7" id="KW-1133">Transmembrane helix</keyword>
<keyword evidence="2" id="KW-0813">Transport</keyword>
<dbReference type="PANTHER" id="PTHR43791">
    <property type="entry name" value="PERMEASE-RELATED"/>
    <property type="match status" value="1"/>
</dbReference>
<evidence type="ECO:0000313" key="9">
    <source>
        <dbReference type="EMBL" id="VVT51350.1"/>
    </source>
</evidence>
<dbReference type="FunFam" id="1.20.1250.20:FF:000068">
    <property type="entry name" value="MFS general substrate transporter"/>
    <property type="match status" value="1"/>
</dbReference>
<dbReference type="EMBL" id="CABVLU010000002">
    <property type="protein sequence ID" value="VVT51350.1"/>
    <property type="molecule type" value="Genomic_DNA"/>
</dbReference>
<feature type="transmembrane region" description="Helical" evidence="7">
    <location>
        <begin position="369"/>
        <end position="388"/>
    </location>
</feature>
<dbReference type="Pfam" id="PF07690">
    <property type="entry name" value="MFS_1"/>
    <property type="match status" value="1"/>
</dbReference>
<feature type="transmembrane region" description="Helical" evidence="7">
    <location>
        <begin position="75"/>
        <end position="93"/>
    </location>
</feature>
<feature type="compositionally biased region" description="Basic and acidic residues" evidence="6">
    <location>
        <begin position="11"/>
        <end position="20"/>
    </location>
</feature>
<feature type="compositionally biased region" description="Polar residues" evidence="6">
    <location>
        <begin position="1"/>
        <end position="10"/>
    </location>
</feature>
<dbReference type="PANTHER" id="PTHR43791:SF46">
    <property type="entry name" value="MAJOR FACILITATOR SUPERFAMILY (MFS) PROFILE DOMAIN-CONTAINING PROTEIN-RELATED"/>
    <property type="match status" value="1"/>
</dbReference>
<dbReference type="InterPro" id="IPR036259">
    <property type="entry name" value="MFS_trans_sf"/>
</dbReference>
<protein>
    <recommendedName>
        <fullName evidence="8">Major facilitator superfamily (MFS) profile domain-containing protein</fullName>
    </recommendedName>
</protein>
<keyword evidence="3 7" id="KW-0812">Transmembrane</keyword>
<feature type="transmembrane region" description="Helical" evidence="7">
    <location>
        <begin position="400"/>
        <end position="420"/>
    </location>
</feature>
<keyword evidence="10" id="KW-1185">Reference proteome</keyword>
<keyword evidence="5 7" id="KW-0472">Membrane</keyword>
<dbReference type="RefSeq" id="XP_031853676.1">
    <property type="nucleotide sequence ID" value="XM_031997785.1"/>
</dbReference>
<dbReference type="PROSITE" id="PS50850">
    <property type="entry name" value="MFS"/>
    <property type="match status" value="1"/>
</dbReference>
<feature type="transmembrane region" description="Helical" evidence="7">
    <location>
        <begin position="458"/>
        <end position="481"/>
    </location>
</feature>
<feature type="transmembrane region" description="Helical" evidence="7">
    <location>
        <begin position="305"/>
        <end position="325"/>
    </location>
</feature>
<feature type="transmembrane region" description="Helical" evidence="7">
    <location>
        <begin position="432"/>
        <end position="452"/>
    </location>
</feature>
<dbReference type="SUPFAM" id="SSF103473">
    <property type="entry name" value="MFS general substrate transporter"/>
    <property type="match status" value="1"/>
</dbReference>
<accession>A0A5E8BIH1</accession>
<dbReference type="OrthoDB" id="2985014at2759"/>
<comment type="subcellular location">
    <subcellularLocation>
        <location evidence="1">Membrane</location>
        <topology evidence="1">Multi-pass membrane protein</topology>
    </subcellularLocation>
</comment>
<sequence>MTDQVVNSQHNLEKESIDHDSSINEVTQEKLEAQGFDETSQLRLTPEEQKIRISELAEKYGVNERKLMLKCDLRIVPAICLLYLLAFLDRVNISNANVYGLATDLNLRGHEYNTALTIFFVPYIVSEIPSNYLLKKFKPHVWLTICMVLFGCVTIAQGFVRNFGGLVVTRFFLGLCEAGMFPGCFYLLSMWYRREEAQKRYSFFFSSTCLAGAFSGLIAAGIWRLDGKRGLEGWRWIFIIEGAVTVFCALLMFFCVSDFPEDASYLEENERLFIKEKLALDVGDSSHDVKITFKGILRVFKEWKIWFSGLMYFCLIIPAYGYAYFAAAIVKSLGHSPLKTQFYSVPPWVVAFGLSMIMAVFSDRLRHRFSFSFVCCLIAAAGFIMLLANKTNVHVRYAGLFLAASGLYTAMPILVCWTNMNFSGHHRKAISTAWQVSFGNIGGIIATFSFLAKDAPHYIKGVSIGLAFSLLAGILMIGYLLGLMYDNKKKRTPEAIAKWENLSPEEKRTAGDLSPYFFYDY</sequence>
<dbReference type="Proteomes" id="UP000398389">
    <property type="component" value="Unassembled WGS sequence"/>
</dbReference>
<evidence type="ECO:0000313" key="10">
    <source>
        <dbReference type="Proteomes" id="UP000398389"/>
    </source>
</evidence>
<dbReference type="GeneID" id="43581885"/>
<evidence type="ECO:0000256" key="6">
    <source>
        <dbReference type="SAM" id="MobiDB-lite"/>
    </source>
</evidence>
<evidence type="ECO:0000256" key="1">
    <source>
        <dbReference type="ARBA" id="ARBA00004141"/>
    </source>
</evidence>
<dbReference type="InterPro" id="IPR011701">
    <property type="entry name" value="MFS"/>
</dbReference>
<dbReference type="GO" id="GO:0005886">
    <property type="term" value="C:plasma membrane"/>
    <property type="evidence" value="ECO:0007669"/>
    <property type="project" value="TreeGrafter"/>
</dbReference>
<feature type="transmembrane region" description="Helical" evidence="7">
    <location>
        <begin position="235"/>
        <end position="256"/>
    </location>
</feature>
<feature type="domain" description="Major facilitator superfamily (MFS) profile" evidence="8">
    <location>
        <begin position="75"/>
        <end position="490"/>
    </location>
</feature>
<reference evidence="9 10" key="1">
    <citation type="submission" date="2019-09" db="EMBL/GenBank/DDBJ databases">
        <authorList>
            <person name="Brejova B."/>
        </authorList>
    </citation>
    <scope>NUCLEOTIDE SEQUENCE [LARGE SCALE GENOMIC DNA]</scope>
</reference>
<feature type="transmembrane region" description="Helical" evidence="7">
    <location>
        <begin position="113"/>
        <end position="134"/>
    </location>
</feature>
<gene>
    <name evidence="9" type="ORF">SAPINGB_P003067</name>
</gene>
<evidence type="ECO:0000259" key="8">
    <source>
        <dbReference type="PROSITE" id="PS50850"/>
    </source>
</evidence>